<evidence type="ECO:0000313" key="2">
    <source>
        <dbReference type="Proteomes" id="UP001286456"/>
    </source>
</evidence>
<dbReference type="EMBL" id="JAUEPO010000007">
    <property type="protein sequence ID" value="KAK3317684.1"/>
    <property type="molecule type" value="Genomic_DNA"/>
</dbReference>
<proteinExistence type="predicted"/>
<protein>
    <submittedName>
        <fullName evidence="1">Uncharacterized protein</fullName>
    </submittedName>
</protein>
<dbReference type="Proteomes" id="UP001286456">
    <property type="component" value="Unassembled WGS sequence"/>
</dbReference>
<reference evidence="1" key="1">
    <citation type="journal article" date="2023" name="Mol. Phylogenet. Evol.">
        <title>Genome-scale phylogeny and comparative genomics of the fungal order Sordariales.</title>
        <authorList>
            <person name="Hensen N."/>
            <person name="Bonometti L."/>
            <person name="Westerberg I."/>
            <person name="Brannstrom I.O."/>
            <person name="Guillou S."/>
            <person name="Cros-Aarteil S."/>
            <person name="Calhoun S."/>
            <person name="Haridas S."/>
            <person name="Kuo A."/>
            <person name="Mondo S."/>
            <person name="Pangilinan J."/>
            <person name="Riley R."/>
            <person name="LaButti K."/>
            <person name="Andreopoulos B."/>
            <person name="Lipzen A."/>
            <person name="Chen C."/>
            <person name="Yan M."/>
            <person name="Daum C."/>
            <person name="Ng V."/>
            <person name="Clum A."/>
            <person name="Steindorff A."/>
            <person name="Ohm R.A."/>
            <person name="Martin F."/>
            <person name="Silar P."/>
            <person name="Natvig D.O."/>
            <person name="Lalanne C."/>
            <person name="Gautier V."/>
            <person name="Ament-Velasquez S.L."/>
            <person name="Kruys A."/>
            <person name="Hutchinson M.I."/>
            <person name="Powell A.J."/>
            <person name="Barry K."/>
            <person name="Miller A.N."/>
            <person name="Grigoriev I.V."/>
            <person name="Debuchy R."/>
            <person name="Gladieux P."/>
            <person name="Hiltunen Thoren M."/>
            <person name="Johannesson H."/>
        </authorList>
    </citation>
    <scope>NUCLEOTIDE SEQUENCE</scope>
    <source>
        <strain evidence="1">SMH4131-1</strain>
    </source>
</reference>
<keyword evidence="2" id="KW-1185">Reference proteome</keyword>
<organism evidence="1 2">
    <name type="scientific">Cercophora scortea</name>
    <dbReference type="NCBI Taxonomy" id="314031"/>
    <lineage>
        <taxon>Eukaryota</taxon>
        <taxon>Fungi</taxon>
        <taxon>Dikarya</taxon>
        <taxon>Ascomycota</taxon>
        <taxon>Pezizomycotina</taxon>
        <taxon>Sordariomycetes</taxon>
        <taxon>Sordariomycetidae</taxon>
        <taxon>Sordariales</taxon>
        <taxon>Lasiosphaeriaceae</taxon>
        <taxon>Cercophora</taxon>
    </lineage>
</organism>
<gene>
    <name evidence="1" type="ORF">B0T19DRAFT_296275</name>
</gene>
<accession>A0AAE0I3N9</accession>
<dbReference type="AlphaFoldDB" id="A0AAE0I3N9"/>
<evidence type="ECO:0000313" key="1">
    <source>
        <dbReference type="EMBL" id="KAK3317684.1"/>
    </source>
</evidence>
<sequence>MAFPQFALFPGEIQNMIWDYAATRSPSVHFLRNDVDDEHGVGDWLEPELLLFPSRQSAVLGLVHLAWTCRAAYAAVRRRNEAVQYKTILRHGVSPSVRGKSLNLMLDFRSDLLCLDNVDVDHMKADDCCEPLPDLPHIIFTAVRQLAVRYRPALSGRSQGERTLKELGDFIRYHDLRGETFSAGIAQFIKDHGSNRPLPVCMHCLRNTLIRFGNLKELYLIVNEEHKTDLDTDVQPSQQQDKIFAESPRFHSYSRTYFAPAVSGASSELQDLLAALKLTIDYMMVGNSWKQAPRLGLLSWREDTSTLR</sequence>
<name>A0AAE0I3N9_9PEZI</name>
<reference evidence="1" key="2">
    <citation type="submission" date="2023-06" db="EMBL/GenBank/DDBJ databases">
        <authorList>
            <consortium name="Lawrence Berkeley National Laboratory"/>
            <person name="Haridas S."/>
            <person name="Hensen N."/>
            <person name="Bonometti L."/>
            <person name="Westerberg I."/>
            <person name="Brannstrom I.O."/>
            <person name="Guillou S."/>
            <person name="Cros-Aarteil S."/>
            <person name="Calhoun S."/>
            <person name="Kuo A."/>
            <person name="Mondo S."/>
            <person name="Pangilinan J."/>
            <person name="Riley R."/>
            <person name="Labutti K."/>
            <person name="Andreopoulos B."/>
            <person name="Lipzen A."/>
            <person name="Chen C."/>
            <person name="Yanf M."/>
            <person name="Daum C."/>
            <person name="Ng V."/>
            <person name="Clum A."/>
            <person name="Steindorff A."/>
            <person name="Ohm R."/>
            <person name="Martin F."/>
            <person name="Silar P."/>
            <person name="Natvig D."/>
            <person name="Lalanne C."/>
            <person name="Gautier V."/>
            <person name="Ament-Velasquez S.L."/>
            <person name="Kruys A."/>
            <person name="Hutchinson M.I."/>
            <person name="Powell A.J."/>
            <person name="Barry K."/>
            <person name="Miller A.N."/>
            <person name="Grigoriev I.V."/>
            <person name="Debuchy R."/>
            <person name="Gladieux P."/>
            <person name="Thoren M.H."/>
            <person name="Johannesson H."/>
        </authorList>
    </citation>
    <scope>NUCLEOTIDE SEQUENCE</scope>
    <source>
        <strain evidence="1">SMH4131-1</strain>
    </source>
</reference>
<comment type="caution">
    <text evidence="1">The sequence shown here is derived from an EMBL/GenBank/DDBJ whole genome shotgun (WGS) entry which is preliminary data.</text>
</comment>